<reference evidence="1 2" key="1">
    <citation type="submission" date="2015-08" db="EMBL/GenBank/DDBJ databases">
        <title>Next Generation Sequencing and Analysis of the Genome of Puccinia sorghi L Schw, the Causal Agent of Maize Common Rust.</title>
        <authorList>
            <person name="Rochi L."/>
            <person name="Burguener G."/>
            <person name="Darino M."/>
            <person name="Turjanski A."/>
            <person name="Kreff E."/>
            <person name="Dieguez M.J."/>
            <person name="Sacco F."/>
        </authorList>
    </citation>
    <scope>NUCLEOTIDE SEQUENCE [LARGE SCALE GENOMIC DNA]</scope>
    <source>
        <strain evidence="1 2">RO10H11247</strain>
    </source>
</reference>
<dbReference type="Proteomes" id="UP000037035">
    <property type="component" value="Unassembled WGS sequence"/>
</dbReference>
<proteinExistence type="predicted"/>
<dbReference type="AlphaFoldDB" id="A0A0L6UJG7"/>
<comment type="caution">
    <text evidence="1">The sequence shown here is derived from an EMBL/GenBank/DDBJ whole genome shotgun (WGS) entry which is preliminary data.</text>
</comment>
<name>A0A0L6UJG7_9BASI</name>
<organism evidence="1 2">
    <name type="scientific">Puccinia sorghi</name>
    <dbReference type="NCBI Taxonomy" id="27349"/>
    <lineage>
        <taxon>Eukaryota</taxon>
        <taxon>Fungi</taxon>
        <taxon>Dikarya</taxon>
        <taxon>Basidiomycota</taxon>
        <taxon>Pucciniomycotina</taxon>
        <taxon>Pucciniomycetes</taxon>
        <taxon>Pucciniales</taxon>
        <taxon>Pucciniaceae</taxon>
        <taxon>Puccinia</taxon>
    </lineage>
</organism>
<gene>
    <name evidence="1" type="ORF">VP01_5505g1</name>
</gene>
<dbReference type="EMBL" id="LAVV01010726">
    <property type="protein sequence ID" value="KNZ48658.1"/>
    <property type="molecule type" value="Genomic_DNA"/>
</dbReference>
<evidence type="ECO:0000313" key="1">
    <source>
        <dbReference type="EMBL" id="KNZ48658.1"/>
    </source>
</evidence>
<evidence type="ECO:0000313" key="2">
    <source>
        <dbReference type="Proteomes" id="UP000037035"/>
    </source>
</evidence>
<sequence length="124" mass="14342">MAAWLEHTACQLKAVEQKNMGSIKSEHRKMVKENTGLPNQSMIWQQVEFSPHNLYSTTPWVDTKTSRFPSPKEVEEAYNQIKSYWFLHSGINVVCDPLSEDFIIHQGCFNGTCMQVLSLKLFIY</sequence>
<keyword evidence="2" id="KW-1185">Reference proteome</keyword>
<accession>A0A0L6UJG7</accession>
<protein>
    <submittedName>
        <fullName evidence="1">Uncharacterized protein</fullName>
    </submittedName>
</protein>
<dbReference type="VEuPathDB" id="FungiDB:VP01_5505g1"/>